<organism evidence="10 11">
    <name type="scientific">Tumebacillus algifaecis</name>
    <dbReference type="NCBI Taxonomy" id="1214604"/>
    <lineage>
        <taxon>Bacteria</taxon>
        <taxon>Bacillati</taxon>
        <taxon>Bacillota</taxon>
        <taxon>Bacilli</taxon>
        <taxon>Bacillales</taxon>
        <taxon>Alicyclobacillaceae</taxon>
        <taxon>Tumebacillus</taxon>
    </lineage>
</organism>
<name>A0A223D6L5_9BACL</name>
<evidence type="ECO:0000313" key="10">
    <source>
        <dbReference type="EMBL" id="ASS77137.1"/>
    </source>
</evidence>
<dbReference type="EC" id="1.-.-.-" evidence="7"/>
<dbReference type="GO" id="GO:0016491">
    <property type="term" value="F:oxidoreductase activity"/>
    <property type="evidence" value="ECO:0007669"/>
    <property type="project" value="UniProtKB-UniRule"/>
</dbReference>
<keyword evidence="4 7" id="KW-0521">NADP</keyword>
<dbReference type="SUPFAM" id="SSF55469">
    <property type="entry name" value="FMN-dependent nitroreductase-like"/>
    <property type="match status" value="1"/>
</dbReference>
<comment type="similarity">
    <text evidence="1 7">Belongs to the nitroreductase family.</text>
</comment>
<evidence type="ECO:0000256" key="7">
    <source>
        <dbReference type="PIRNR" id="PIRNR000232"/>
    </source>
</evidence>
<dbReference type="PIRSF" id="PIRSF000232">
    <property type="entry name" value="YdjA"/>
    <property type="match status" value="1"/>
</dbReference>
<dbReference type="InterPro" id="IPR029479">
    <property type="entry name" value="Nitroreductase"/>
</dbReference>
<protein>
    <recommendedName>
        <fullName evidence="7">Putative NAD(P)H nitroreductase</fullName>
        <ecNumber evidence="7">1.-.-.-</ecNumber>
    </recommendedName>
</protein>
<proteinExistence type="inferred from homology"/>
<dbReference type="InterPro" id="IPR000415">
    <property type="entry name" value="Nitroreductase-like"/>
</dbReference>
<feature type="binding site" description="in other chain" evidence="8">
    <location>
        <begin position="12"/>
        <end position="14"/>
    </location>
    <ligand>
        <name>FMN</name>
        <dbReference type="ChEBI" id="CHEBI:58210"/>
        <note>ligand shared between dimeric partners</note>
    </ligand>
</feature>
<dbReference type="OrthoDB" id="9804207at2"/>
<keyword evidence="5 7" id="KW-0560">Oxidoreductase</keyword>
<dbReference type="PANTHER" id="PTHR43821:SF1">
    <property type="entry name" value="NAD(P)H NITROREDUCTASE YDJA-RELATED"/>
    <property type="match status" value="1"/>
</dbReference>
<evidence type="ECO:0000256" key="1">
    <source>
        <dbReference type="ARBA" id="ARBA00007118"/>
    </source>
</evidence>
<evidence type="ECO:0000313" key="11">
    <source>
        <dbReference type="Proteomes" id="UP000214688"/>
    </source>
</evidence>
<accession>A0A223D6L5</accession>
<sequence>MSSSLAQLIKERRSVHSFEDREVPIDLVMEMLETAIWVPNYHLTQPWRFIISSGQGKRTMAEAVRTIKEMRESDPAKKQETGERFYSRIMSLPMIITVVMRESTNLITREEDYASTSCVIHNLSLLAWEQGIGMVWETYPWLLEAVFREAMGILPGEKVLGNLHVGYPKHIPAAKPRIPASERITLMK</sequence>
<dbReference type="Proteomes" id="UP000214688">
    <property type="component" value="Chromosome"/>
</dbReference>
<comment type="cofactor">
    <cofactor evidence="8">
        <name>FMN</name>
        <dbReference type="ChEBI" id="CHEBI:58210"/>
    </cofactor>
    <text evidence="8">Binds 1 FMN per subunit.</text>
</comment>
<gene>
    <name evidence="10" type="ORF">CIG75_06470</name>
</gene>
<dbReference type="KEGG" id="tab:CIG75_06470"/>
<evidence type="ECO:0000256" key="3">
    <source>
        <dbReference type="ARBA" id="ARBA00022643"/>
    </source>
</evidence>
<feature type="binding site" description="in other chain" evidence="8">
    <location>
        <begin position="136"/>
        <end position="138"/>
    </location>
    <ligand>
        <name>FMN</name>
        <dbReference type="ChEBI" id="CHEBI:58210"/>
        <note>ligand shared between dimeric partners</note>
    </ligand>
</feature>
<dbReference type="InterPro" id="IPR052530">
    <property type="entry name" value="NAD(P)H_nitroreductase"/>
</dbReference>
<evidence type="ECO:0000259" key="9">
    <source>
        <dbReference type="Pfam" id="PF00881"/>
    </source>
</evidence>
<keyword evidence="6 7" id="KW-0520">NAD</keyword>
<evidence type="ECO:0000256" key="4">
    <source>
        <dbReference type="ARBA" id="ARBA00022857"/>
    </source>
</evidence>
<dbReference type="Gene3D" id="3.40.109.10">
    <property type="entry name" value="NADH Oxidase"/>
    <property type="match status" value="1"/>
</dbReference>
<dbReference type="AlphaFoldDB" id="A0A223D6L5"/>
<dbReference type="Pfam" id="PF00881">
    <property type="entry name" value="Nitroreductase"/>
    <property type="match status" value="1"/>
</dbReference>
<dbReference type="EMBL" id="CP022657">
    <property type="protein sequence ID" value="ASS77137.1"/>
    <property type="molecule type" value="Genomic_DNA"/>
</dbReference>
<feature type="domain" description="Nitroreductase" evidence="9">
    <location>
        <begin position="9"/>
        <end position="167"/>
    </location>
</feature>
<dbReference type="CDD" id="cd02135">
    <property type="entry name" value="YdjA-like"/>
    <property type="match status" value="1"/>
</dbReference>
<evidence type="ECO:0000256" key="5">
    <source>
        <dbReference type="ARBA" id="ARBA00023002"/>
    </source>
</evidence>
<keyword evidence="3 7" id="KW-0288">FMN</keyword>
<evidence type="ECO:0000256" key="2">
    <source>
        <dbReference type="ARBA" id="ARBA00022630"/>
    </source>
</evidence>
<keyword evidence="11" id="KW-1185">Reference proteome</keyword>
<dbReference type="PANTHER" id="PTHR43821">
    <property type="entry name" value="NAD(P)H NITROREDUCTASE YDJA-RELATED"/>
    <property type="match status" value="1"/>
</dbReference>
<keyword evidence="2 7" id="KW-0285">Flavoprotein</keyword>
<evidence type="ECO:0000256" key="8">
    <source>
        <dbReference type="PIRSR" id="PIRSR000232-1"/>
    </source>
</evidence>
<dbReference type="RefSeq" id="WP_094238355.1">
    <property type="nucleotide sequence ID" value="NZ_CP022657.1"/>
</dbReference>
<dbReference type="InterPro" id="IPR026021">
    <property type="entry name" value="YdjA-like"/>
</dbReference>
<reference evidence="10 11" key="1">
    <citation type="journal article" date="2015" name="Int. J. Syst. Evol. Microbiol.">
        <title>Tumebacillus algifaecis sp. nov., isolated from decomposing algal scum.</title>
        <authorList>
            <person name="Wu Y.F."/>
            <person name="Zhang B."/>
            <person name="Xing P."/>
            <person name="Wu Q.L."/>
            <person name="Liu S.J."/>
        </authorList>
    </citation>
    <scope>NUCLEOTIDE SEQUENCE [LARGE SCALE GENOMIC DNA]</scope>
    <source>
        <strain evidence="10 11">THMBR28</strain>
    </source>
</reference>
<evidence type="ECO:0000256" key="6">
    <source>
        <dbReference type="ARBA" id="ARBA00023027"/>
    </source>
</evidence>